<feature type="transmembrane region" description="Helical" evidence="6">
    <location>
        <begin position="121"/>
        <end position="150"/>
    </location>
</feature>
<dbReference type="InterPro" id="IPR051784">
    <property type="entry name" value="Nod_factor_ABC_transporter"/>
</dbReference>
<dbReference type="GO" id="GO:0043190">
    <property type="term" value="C:ATP-binding cassette (ABC) transporter complex"/>
    <property type="evidence" value="ECO:0007669"/>
    <property type="project" value="InterPro"/>
</dbReference>
<keyword evidence="3 6" id="KW-1133">Transmembrane helix</keyword>
<dbReference type="PANTHER" id="PTHR43229:SF2">
    <property type="entry name" value="NODULATION PROTEIN J"/>
    <property type="match status" value="1"/>
</dbReference>
<dbReference type="PROSITE" id="PS51012">
    <property type="entry name" value="ABC_TM2"/>
    <property type="match status" value="1"/>
</dbReference>
<feature type="transmembrane region" description="Helical" evidence="6">
    <location>
        <begin position="50"/>
        <end position="70"/>
    </location>
</feature>
<dbReference type="InterPro" id="IPR013525">
    <property type="entry name" value="ABC2_TM"/>
</dbReference>
<feature type="transmembrane region" description="Helical" evidence="6">
    <location>
        <begin position="76"/>
        <end position="100"/>
    </location>
</feature>
<comment type="subcellular location">
    <subcellularLocation>
        <location evidence="6">Cell membrane</location>
        <topology evidence="6">Multi-pass membrane protein</topology>
    </subcellularLocation>
    <subcellularLocation>
        <location evidence="1">Membrane</location>
        <topology evidence="1">Multi-pass membrane protein</topology>
    </subcellularLocation>
</comment>
<dbReference type="AlphaFoldDB" id="A0A4S4FEP1"/>
<dbReference type="Proteomes" id="UP000309133">
    <property type="component" value="Unassembled WGS sequence"/>
</dbReference>
<evidence type="ECO:0000313" key="10">
    <source>
        <dbReference type="Proteomes" id="UP000309133"/>
    </source>
</evidence>
<reference evidence="9 10" key="1">
    <citation type="submission" date="2019-04" db="EMBL/GenBank/DDBJ databases">
        <authorList>
            <person name="Jiang L."/>
        </authorList>
    </citation>
    <scope>NUCLEOTIDE SEQUENCE [LARGE SCALE GENOMIC DNA]</scope>
    <source>
        <strain evidence="9 10">YIM 131853</strain>
    </source>
</reference>
<proteinExistence type="inferred from homology"/>
<dbReference type="RefSeq" id="WP_136429408.1">
    <property type="nucleotide sequence ID" value="NZ_SSSM01000007.1"/>
</dbReference>
<dbReference type="Pfam" id="PF01061">
    <property type="entry name" value="ABC2_membrane"/>
    <property type="match status" value="1"/>
</dbReference>
<name>A0A4S4FEP1_9MICO</name>
<organism evidence="9 10">
    <name type="scientific">Naasia lichenicola</name>
    <dbReference type="NCBI Taxonomy" id="2565933"/>
    <lineage>
        <taxon>Bacteria</taxon>
        <taxon>Bacillati</taxon>
        <taxon>Actinomycetota</taxon>
        <taxon>Actinomycetes</taxon>
        <taxon>Micrococcales</taxon>
        <taxon>Microbacteriaceae</taxon>
        <taxon>Naasia</taxon>
    </lineage>
</organism>
<dbReference type="InterPro" id="IPR000412">
    <property type="entry name" value="ABC_2_transport"/>
</dbReference>
<evidence type="ECO:0000256" key="1">
    <source>
        <dbReference type="ARBA" id="ARBA00004141"/>
    </source>
</evidence>
<keyword evidence="2 6" id="KW-0812">Transmembrane</keyword>
<evidence type="ECO:0000256" key="7">
    <source>
        <dbReference type="SAM" id="MobiDB-lite"/>
    </source>
</evidence>
<dbReference type="InterPro" id="IPR047817">
    <property type="entry name" value="ABC2_TM_bact-type"/>
</dbReference>
<dbReference type="PANTHER" id="PTHR43229">
    <property type="entry name" value="NODULATION PROTEIN J"/>
    <property type="match status" value="1"/>
</dbReference>
<keyword evidence="4 6" id="KW-0472">Membrane</keyword>
<feature type="domain" description="ABC transmembrane type-2" evidence="8">
    <location>
        <begin position="45"/>
        <end position="279"/>
    </location>
</feature>
<gene>
    <name evidence="9" type="ORF">E6C64_18575</name>
</gene>
<dbReference type="OrthoDB" id="670210at2"/>
<evidence type="ECO:0000313" key="9">
    <source>
        <dbReference type="EMBL" id="THG28122.1"/>
    </source>
</evidence>
<comment type="caution">
    <text evidence="9">The sequence shown here is derived from an EMBL/GenBank/DDBJ whole genome shotgun (WGS) entry which is preliminary data.</text>
</comment>
<dbReference type="GO" id="GO:0140359">
    <property type="term" value="F:ABC-type transporter activity"/>
    <property type="evidence" value="ECO:0007669"/>
    <property type="project" value="InterPro"/>
</dbReference>
<evidence type="ECO:0000259" key="8">
    <source>
        <dbReference type="PROSITE" id="PS51012"/>
    </source>
</evidence>
<dbReference type="PIRSF" id="PIRSF006648">
    <property type="entry name" value="DrrB"/>
    <property type="match status" value="1"/>
</dbReference>
<evidence type="ECO:0000256" key="6">
    <source>
        <dbReference type="RuleBase" id="RU361157"/>
    </source>
</evidence>
<accession>A0A4S4FEP1</accession>
<evidence type="ECO:0000256" key="2">
    <source>
        <dbReference type="ARBA" id="ARBA00022692"/>
    </source>
</evidence>
<keyword evidence="6" id="KW-1003">Cell membrane</keyword>
<feature type="transmembrane region" description="Helical" evidence="6">
    <location>
        <begin position="192"/>
        <end position="211"/>
    </location>
</feature>
<sequence>MTTATLTRPVPSAIPEQASRGPLAGLNDTFVLARRTVTKMLRNPEQFIDVSLQPVIMTTIFVFIFGGAVAGDTHAYLQFLLPGLIVQTIMFTSMTIGVNLNTDISKGVFDRFRSLPIARSAPLMGAVAGDIVRHLIAITVSLVFGMILGFRVQTDWMHVALAIVMIIVFAVSLCWTSVFVGMLARSSGAVQGLSFLIVFPLTFGSSTYVPASTLPDWLQSWVAINPVTHVIDAMRGLLLGESAMPVGTTLGGELLWVLGSCVVLVGVFFPLAMWAYRRKI</sequence>
<feature type="transmembrane region" description="Helical" evidence="6">
    <location>
        <begin position="156"/>
        <end position="180"/>
    </location>
</feature>
<dbReference type="EMBL" id="SSSM01000007">
    <property type="protein sequence ID" value="THG28122.1"/>
    <property type="molecule type" value="Genomic_DNA"/>
</dbReference>
<feature type="transmembrane region" description="Helical" evidence="6">
    <location>
        <begin position="254"/>
        <end position="276"/>
    </location>
</feature>
<dbReference type="GO" id="GO:0046677">
    <property type="term" value="P:response to antibiotic"/>
    <property type="evidence" value="ECO:0007669"/>
    <property type="project" value="UniProtKB-KW"/>
</dbReference>
<protein>
    <recommendedName>
        <fullName evidence="6">Transport permease protein</fullName>
    </recommendedName>
</protein>
<evidence type="ECO:0000256" key="5">
    <source>
        <dbReference type="ARBA" id="ARBA00023251"/>
    </source>
</evidence>
<evidence type="ECO:0000256" key="3">
    <source>
        <dbReference type="ARBA" id="ARBA00022989"/>
    </source>
</evidence>
<keyword evidence="10" id="KW-1185">Reference proteome</keyword>
<keyword evidence="5" id="KW-0046">Antibiotic resistance</keyword>
<keyword evidence="6" id="KW-0813">Transport</keyword>
<comment type="similarity">
    <text evidence="6">Belongs to the ABC-2 integral membrane protein family.</text>
</comment>
<feature type="region of interest" description="Disordered" evidence="7">
    <location>
        <begin position="1"/>
        <end position="20"/>
    </location>
</feature>
<evidence type="ECO:0000256" key="4">
    <source>
        <dbReference type="ARBA" id="ARBA00023136"/>
    </source>
</evidence>